<name>A0A5N5IA46_9ROSA</name>
<protein>
    <submittedName>
        <fullName evidence="1">Uncharacterized protein</fullName>
    </submittedName>
</protein>
<organism evidence="1 2">
    <name type="scientific">Pyrus ussuriensis x Pyrus communis</name>
    <dbReference type="NCBI Taxonomy" id="2448454"/>
    <lineage>
        <taxon>Eukaryota</taxon>
        <taxon>Viridiplantae</taxon>
        <taxon>Streptophyta</taxon>
        <taxon>Embryophyta</taxon>
        <taxon>Tracheophyta</taxon>
        <taxon>Spermatophyta</taxon>
        <taxon>Magnoliopsida</taxon>
        <taxon>eudicotyledons</taxon>
        <taxon>Gunneridae</taxon>
        <taxon>Pentapetalae</taxon>
        <taxon>rosids</taxon>
        <taxon>fabids</taxon>
        <taxon>Rosales</taxon>
        <taxon>Rosaceae</taxon>
        <taxon>Amygdaloideae</taxon>
        <taxon>Maleae</taxon>
        <taxon>Pyrus</taxon>
    </lineage>
</organism>
<proteinExistence type="predicted"/>
<dbReference type="EMBL" id="SMOL01000004">
    <property type="protein sequence ID" value="KAB2636668.1"/>
    <property type="molecule type" value="Genomic_DNA"/>
</dbReference>
<keyword evidence="2" id="KW-1185">Reference proteome</keyword>
<evidence type="ECO:0000313" key="1">
    <source>
        <dbReference type="EMBL" id="KAB2636668.1"/>
    </source>
</evidence>
<reference evidence="2" key="2">
    <citation type="submission" date="2019-10" db="EMBL/GenBank/DDBJ databases">
        <title>A de novo genome assembly of a pear dwarfing rootstock.</title>
        <authorList>
            <person name="Wang F."/>
            <person name="Wang J."/>
            <person name="Li S."/>
            <person name="Zhang Y."/>
            <person name="Fang M."/>
            <person name="Ma L."/>
            <person name="Zhao Y."/>
            <person name="Jiang S."/>
        </authorList>
    </citation>
    <scope>NUCLEOTIDE SEQUENCE [LARGE SCALE GENOMIC DNA]</scope>
</reference>
<accession>A0A5N5IA46</accession>
<sequence>MINYSPFSEPLEVSVESVTVSRLRAVGPECTVKWELKLVVTNSNSKHIFTLYVGDHPQVTLFLYDCWLGGNFMVTTKSLPPHLLLNNETNQTSTLSFKMQIDHAYFGEELIEEIARGIIQVHLNVMARFQLMPTTWKLEGFHVLQHSYPNMGL</sequence>
<reference evidence="1 2" key="1">
    <citation type="submission" date="2019-09" db="EMBL/GenBank/DDBJ databases">
        <authorList>
            <person name="Ou C."/>
        </authorList>
    </citation>
    <scope>NUCLEOTIDE SEQUENCE [LARGE SCALE GENOMIC DNA]</scope>
    <source>
        <strain evidence="1">S2</strain>
        <tissue evidence="1">Leaf</tissue>
    </source>
</reference>
<dbReference type="AlphaFoldDB" id="A0A5N5IA46"/>
<reference evidence="1 2" key="3">
    <citation type="submission" date="2019-11" db="EMBL/GenBank/DDBJ databases">
        <title>A de novo genome assembly of a pear dwarfing rootstock.</title>
        <authorList>
            <person name="Wang F."/>
            <person name="Wang J."/>
            <person name="Li S."/>
            <person name="Zhang Y."/>
            <person name="Fang M."/>
            <person name="Ma L."/>
            <person name="Zhao Y."/>
            <person name="Jiang S."/>
        </authorList>
    </citation>
    <scope>NUCLEOTIDE SEQUENCE [LARGE SCALE GENOMIC DNA]</scope>
    <source>
        <strain evidence="1">S2</strain>
        <tissue evidence="1">Leaf</tissue>
    </source>
</reference>
<evidence type="ECO:0000313" key="2">
    <source>
        <dbReference type="Proteomes" id="UP000327157"/>
    </source>
</evidence>
<comment type="caution">
    <text evidence="1">The sequence shown here is derived from an EMBL/GenBank/DDBJ whole genome shotgun (WGS) entry which is preliminary data.</text>
</comment>
<dbReference type="Proteomes" id="UP000327157">
    <property type="component" value="Chromosome 5"/>
</dbReference>
<gene>
    <name evidence="1" type="ORF">D8674_027202</name>
</gene>